<dbReference type="AlphaFoldDB" id="A0A0D2D6D7"/>
<sequence>MEKGSVQQIDLEEQVGRRLPKLQNTSISILDPAIYIARSRKDLDISNNHADDKKFYNTSTSSDGQVKSEPEWDYLHFRASFTLEVEILGFERAHKYNKFFDSISIRYPYKRQERHLWYPERDEPVDVNVTNETTTSTSAGLSVAVAGSIPVPAPEVHVQKDRKLTVARKMRSRRKGVSMEKFQAHPKRVQQRPVCPVSVRSPGAQSIRQEEPSCQRKRDREDYTESVHWDYQVESKKHT</sequence>
<dbReference type="OrthoDB" id="3799467at2759"/>
<evidence type="ECO:0000313" key="3">
    <source>
        <dbReference type="Proteomes" id="UP000054342"/>
    </source>
</evidence>
<feature type="region of interest" description="Disordered" evidence="1">
    <location>
        <begin position="175"/>
        <end position="225"/>
    </location>
</feature>
<dbReference type="Proteomes" id="UP000054342">
    <property type="component" value="Unassembled WGS sequence"/>
</dbReference>
<evidence type="ECO:0000256" key="1">
    <source>
        <dbReference type="SAM" id="MobiDB-lite"/>
    </source>
</evidence>
<keyword evidence="3" id="KW-1185">Reference proteome</keyword>
<proteinExistence type="predicted"/>
<accession>A0A0D2D6D7</accession>
<feature type="compositionally biased region" description="Basic and acidic residues" evidence="1">
    <location>
        <begin position="208"/>
        <end position="225"/>
    </location>
</feature>
<organism evidence="2 3">
    <name type="scientific">Exophiala xenobiotica</name>
    <dbReference type="NCBI Taxonomy" id="348802"/>
    <lineage>
        <taxon>Eukaryota</taxon>
        <taxon>Fungi</taxon>
        <taxon>Dikarya</taxon>
        <taxon>Ascomycota</taxon>
        <taxon>Pezizomycotina</taxon>
        <taxon>Eurotiomycetes</taxon>
        <taxon>Chaetothyriomycetidae</taxon>
        <taxon>Chaetothyriales</taxon>
        <taxon>Herpotrichiellaceae</taxon>
        <taxon>Exophiala</taxon>
    </lineage>
</organism>
<dbReference type="RefSeq" id="XP_013318476.1">
    <property type="nucleotide sequence ID" value="XM_013463022.1"/>
</dbReference>
<dbReference type="EMBL" id="KN847318">
    <property type="protein sequence ID" value="KIW57892.1"/>
    <property type="molecule type" value="Genomic_DNA"/>
</dbReference>
<reference evidence="2 3" key="1">
    <citation type="submission" date="2015-01" db="EMBL/GenBank/DDBJ databases">
        <title>The Genome Sequence of Exophiala xenobiotica CBS118157.</title>
        <authorList>
            <consortium name="The Broad Institute Genomics Platform"/>
            <person name="Cuomo C."/>
            <person name="de Hoog S."/>
            <person name="Gorbushina A."/>
            <person name="Stielow B."/>
            <person name="Teixiera M."/>
            <person name="Abouelleil A."/>
            <person name="Chapman S.B."/>
            <person name="Priest M."/>
            <person name="Young S.K."/>
            <person name="Wortman J."/>
            <person name="Nusbaum C."/>
            <person name="Birren B."/>
        </authorList>
    </citation>
    <scope>NUCLEOTIDE SEQUENCE [LARGE SCALE GENOMIC DNA]</scope>
    <source>
        <strain evidence="2 3">CBS 118157</strain>
    </source>
</reference>
<dbReference type="HOGENOM" id="CLU_1161149_0_0_1"/>
<protein>
    <submittedName>
        <fullName evidence="2">Uncharacterized protein</fullName>
    </submittedName>
</protein>
<evidence type="ECO:0000313" key="2">
    <source>
        <dbReference type="EMBL" id="KIW57892.1"/>
    </source>
</evidence>
<dbReference type="GeneID" id="25324356"/>
<name>A0A0D2D6D7_9EURO</name>
<gene>
    <name evidence="2" type="ORF">PV05_02448</name>
</gene>